<evidence type="ECO:0000256" key="5">
    <source>
        <dbReference type="ARBA" id="ARBA00023163"/>
    </source>
</evidence>
<dbReference type="PANTHER" id="PTHR46910:SF37">
    <property type="entry name" value="ZN(II)2CYS6 TRANSCRIPTION FACTOR (EUROFUNG)"/>
    <property type="match status" value="1"/>
</dbReference>
<dbReference type="GO" id="GO:0003700">
    <property type="term" value="F:DNA-binding transcription factor activity"/>
    <property type="evidence" value="ECO:0007669"/>
    <property type="project" value="InterPro"/>
</dbReference>
<evidence type="ECO:0000256" key="6">
    <source>
        <dbReference type="ARBA" id="ARBA00023242"/>
    </source>
</evidence>
<gene>
    <name evidence="8" type="ORF">LAFE_0E14774G</name>
</gene>
<evidence type="ECO:0000256" key="1">
    <source>
        <dbReference type="ARBA" id="ARBA00004123"/>
    </source>
</evidence>
<evidence type="ECO:0000256" key="3">
    <source>
        <dbReference type="ARBA" id="ARBA00023015"/>
    </source>
</evidence>
<evidence type="ECO:0000313" key="9">
    <source>
        <dbReference type="Proteomes" id="UP000190831"/>
    </source>
</evidence>
<keyword evidence="2" id="KW-0862">Zinc</keyword>
<keyword evidence="9" id="KW-1185">Reference proteome</keyword>
<dbReference type="GO" id="GO:0003677">
    <property type="term" value="F:DNA binding"/>
    <property type="evidence" value="ECO:0007669"/>
    <property type="project" value="UniProtKB-KW"/>
</dbReference>
<keyword evidence="3" id="KW-0805">Transcription regulation</keyword>
<dbReference type="CDD" id="cd12148">
    <property type="entry name" value="fungal_TF_MHR"/>
    <property type="match status" value="1"/>
</dbReference>
<evidence type="ECO:0000256" key="2">
    <source>
        <dbReference type="ARBA" id="ARBA00022833"/>
    </source>
</evidence>
<comment type="subcellular location">
    <subcellularLocation>
        <location evidence="1">Nucleus</location>
    </subcellularLocation>
</comment>
<sequence length="717" mass="81616">MSAESSTLSHKVDDFNKIVSKLDSLENQITSIASGLINTGSKSNFSSKIKKNRQGKYRRKRKKNLRLACARQRVSSLDLLANAVLQANSDSNANTPESKESNSALALDGFSNVLKSPNYSTLSTTGDFGVISSYAILSPRGLEWVRSKSMNSDIEIRYLTSWYTHFVKNRSTGKSLSIPSAQKPLPDISIMEELMSIFKRSGLESIAFIGSNDVSCIFENLKREGLSHLRPAQNLVVNVIFALTCNVQLHCCSLADRHISNPELRSEKVLRDLEDLFISNSLYHYHRLCVVPEGIDSVQAMLALIAYTDFSGALQASFMIVSLAVRLAQDFGLHTELSYQGLKQDEVVKRRKLWWICRHYDQKLAIILGRPPIIADYDTTTHFPRFNKCFELLSDVILGSSTEPREYETSFANSFFELVVKTAGFSTFIGFYFSRLTRITSQIYTKLYAVPTTVNLSKQLSNAKDLLDDLKTFQLSLPQGMRPYDNFDALALPAFLEKNEVPPGMRMHLICNIHFTYYVSLMLVQRAFFKIQAFMKGSGRSDITPVCKSIHTAREVLKLAHELYNLELDGFYRPFQWSITLAFFEIFVYSLSMQHDQYEFEKDIKLMARFYWKFKTGIGLSSREEDKHIYEPQCQDESQVLTTSFPFSNFKFMINLLKNTFETRYSACVSLSEDVLECLKYANQKEDGSQNVEIQSNILNSHNALSLSFYDGKFASR</sequence>
<dbReference type="GO" id="GO:0006351">
    <property type="term" value="P:DNA-templated transcription"/>
    <property type="evidence" value="ECO:0007669"/>
    <property type="project" value="InterPro"/>
</dbReference>
<protein>
    <submittedName>
        <fullName evidence="8">LAFE_0E14774g1_1</fullName>
    </submittedName>
</protein>
<dbReference type="InterPro" id="IPR007219">
    <property type="entry name" value="XnlR_reg_dom"/>
</dbReference>
<keyword evidence="6" id="KW-0539">Nucleus</keyword>
<dbReference type="Proteomes" id="UP000190831">
    <property type="component" value="Chromosome E"/>
</dbReference>
<evidence type="ECO:0000313" key="8">
    <source>
        <dbReference type="EMBL" id="SCW02127.1"/>
    </source>
</evidence>
<dbReference type="OMA" id="IMRSKPW"/>
<dbReference type="OrthoDB" id="2399539at2759"/>
<dbReference type="GO" id="GO:0005634">
    <property type="term" value="C:nucleus"/>
    <property type="evidence" value="ECO:0007669"/>
    <property type="project" value="UniProtKB-SubCell"/>
</dbReference>
<dbReference type="STRING" id="4955.A0A1G4ME48"/>
<feature type="domain" description="Xylanolytic transcriptional activator regulatory" evidence="7">
    <location>
        <begin position="317"/>
        <end position="390"/>
    </location>
</feature>
<accession>A0A1G4ME48</accession>
<dbReference type="EMBL" id="LT598488">
    <property type="protein sequence ID" value="SCW02127.1"/>
    <property type="molecule type" value="Genomic_DNA"/>
</dbReference>
<dbReference type="Pfam" id="PF04082">
    <property type="entry name" value="Fungal_trans"/>
    <property type="match status" value="1"/>
</dbReference>
<name>A0A1G4ME48_LACFM</name>
<reference evidence="9" key="1">
    <citation type="submission" date="2016-03" db="EMBL/GenBank/DDBJ databases">
        <authorList>
            <person name="Devillers H."/>
        </authorList>
    </citation>
    <scope>NUCLEOTIDE SEQUENCE [LARGE SCALE GENOMIC DNA]</scope>
</reference>
<proteinExistence type="predicted"/>
<dbReference type="PANTHER" id="PTHR46910">
    <property type="entry name" value="TRANSCRIPTION FACTOR PDR1"/>
    <property type="match status" value="1"/>
</dbReference>
<evidence type="ECO:0000259" key="7">
    <source>
        <dbReference type="SMART" id="SM00906"/>
    </source>
</evidence>
<organism evidence="8 9">
    <name type="scientific">Lachancea fermentati</name>
    <name type="common">Zygosaccharomyces fermentati</name>
    <dbReference type="NCBI Taxonomy" id="4955"/>
    <lineage>
        <taxon>Eukaryota</taxon>
        <taxon>Fungi</taxon>
        <taxon>Dikarya</taxon>
        <taxon>Ascomycota</taxon>
        <taxon>Saccharomycotina</taxon>
        <taxon>Saccharomycetes</taxon>
        <taxon>Saccharomycetales</taxon>
        <taxon>Saccharomycetaceae</taxon>
        <taxon>Lachancea</taxon>
    </lineage>
</organism>
<dbReference type="InterPro" id="IPR050987">
    <property type="entry name" value="AtrR-like"/>
</dbReference>
<evidence type="ECO:0000256" key="4">
    <source>
        <dbReference type="ARBA" id="ARBA00023125"/>
    </source>
</evidence>
<dbReference type="GO" id="GO:0008270">
    <property type="term" value="F:zinc ion binding"/>
    <property type="evidence" value="ECO:0007669"/>
    <property type="project" value="InterPro"/>
</dbReference>
<dbReference type="AlphaFoldDB" id="A0A1G4ME48"/>
<dbReference type="SMART" id="SM00906">
    <property type="entry name" value="Fungal_trans"/>
    <property type="match status" value="1"/>
</dbReference>
<keyword evidence="5" id="KW-0804">Transcription</keyword>
<keyword evidence="4" id="KW-0238">DNA-binding</keyword>